<name>A0ABS6NU24_9PSED</name>
<reference evidence="1" key="1">
    <citation type="submission" date="2021-06" db="EMBL/GenBank/DDBJ databases">
        <title>Updating the genus Pseudomonas: Description of 43 new species and partition of the Pseudomonas putida group.</title>
        <authorList>
            <person name="Girard L."/>
            <person name="Lood C."/>
            <person name="Vandamme P."/>
            <person name="Rokni-Zadeh H."/>
            <person name="Van Noort V."/>
            <person name="Hofte M."/>
            <person name="Lavigne R."/>
            <person name="De Mot R."/>
        </authorList>
    </citation>
    <scope>NUCLEOTIDE SEQUENCE</scope>
    <source>
        <strain evidence="1">SWRI103</strain>
    </source>
</reference>
<accession>A0ABS6NU24</accession>
<protein>
    <submittedName>
        <fullName evidence="1">McrC family protein</fullName>
    </submittedName>
</protein>
<dbReference type="Pfam" id="PF10117">
    <property type="entry name" value="McrBC"/>
    <property type="match status" value="1"/>
</dbReference>
<comment type="caution">
    <text evidence="1">The sequence shown here is derived from an EMBL/GenBank/DDBJ whole genome shotgun (WGS) entry which is preliminary data.</text>
</comment>
<dbReference type="PANTHER" id="PTHR38733:SF1">
    <property type="entry name" value="TYPE IV METHYL-DIRECTED RESTRICTION ENZYME ECOKMCRBC"/>
    <property type="match status" value="1"/>
</dbReference>
<evidence type="ECO:0000313" key="2">
    <source>
        <dbReference type="Proteomes" id="UP001048976"/>
    </source>
</evidence>
<sequence length="432" mass="50111">MSFREYQPIPLCSKLDSPTDQKLTYVELDRLEALGKQLNIRIIEHVSRTLVRPRQFVGSVQVSDRLLEFLPKIEPVGEHDLPVVRQNLLKMLLVTHDLDLSHTNLAALTQTSGSWLDLLMRFFCHTLATQLRHGLVKRYRVEEDDLPVVRGRLMLEQQISRNFIHKERMACEFDELDENHALNWAFKWVIMRMLTLAHSERTRQAAQEIMPLFSNVSDVSLNRLDIGKIALDRSSERFRMCWELAKLFIAGNTSDVYSGGQQSFALLFDMNDLFEGYIGKSLQQILRKHPNRVQLQHSARFLVKDKNTQHRLFKLRPDIVIMDGEAISCIVDTKWKRLKPNQRKAGVLQSDIYQMYAYAGRHECASILLLYPWDPSTGNLEGERKHFMVEDTMVRIRIAEISLFDLKNVPTQLLALLKDDLLKQPFTGAQTD</sequence>
<dbReference type="PANTHER" id="PTHR38733">
    <property type="entry name" value="PROTEIN MCRC"/>
    <property type="match status" value="1"/>
</dbReference>
<organism evidence="1 2">
    <name type="scientific">Pseudomonas azadiae</name>
    <dbReference type="NCBI Taxonomy" id="2843612"/>
    <lineage>
        <taxon>Bacteria</taxon>
        <taxon>Pseudomonadati</taxon>
        <taxon>Pseudomonadota</taxon>
        <taxon>Gammaproteobacteria</taxon>
        <taxon>Pseudomonadales</taxon>
        <taxon>Pseudomonadaceae</taxon>
        <taxon>Pseudomonas</taxon>
    </lineage>
</organism>
<proteinExistence type="predicted"/>
<dbReference type="EMBL" id="JAHSTY010000001">
    <property type="protein sequence ID" value="MBV4451723.1"/>
    <property type="molecule type" value="Genomic_DNA"/>
</dbReference>
<dbReference type="Proteomes" id="UP001048976">
    <property type="component" value="Unassembled WGS sequence"/>
</dbReference>
<keyword evidence="2" id="KW-1185">Reference proteome</keyword>
<dbReference type="RefSeq" id="WP_169375008.1">
    <property type="nucleotide sequence ID" value="NZ_JAHSTY010000001.1"/>
</dbReference>
<evidence type="ECO:0000313" key="1">
    <source>
        <dbReference type="EMBL" id="MBV4451723.1"/>
    </source>
</evidence>
<dbReference type="InterPro" id="IPR019292">
    <property type="entry name" value="McrC"/>
</dbReference>
<gene>
    <name evidence="1" type="ORF">KVG91_03825</name>
</gene>